<evidence type="ECO:0000313" key="4">
    <source>
        <dbReference type="Proteomes" id="UP000734854"/>
    </source>
</evidence>
<feature type="signal peptide" evidence="2">
    <location>
        <begin position="1"/>
        <end position="20"/>
    </location>
</feature>
<keyword evidence="2" id="KW-0732">Signal</keyword>
<keyword evidence="4" id="KW-1185">Reference proteome</keyword>
<dbReference type="GO" id="GO:0031416">
    <property type="term" value="C:NatB complex"/>
    <property type="evidence" value="ECO:0007669"/>
    <property type="project" value="TreeGrafter"/>
</dbReference>
<comment type="similarity">
    <text evidence="1">Belongs to the MDM20/NAA25 family.</text>
</comment>
<proteinExistence type="inferred from homology"/>
<sequence length="790" mass="88537">MAWLVVELCLLLSLLKNSGGIWSVVAITGSVHLSGKEVKVHCSSTSQKLLQLAEALMKKHMASNSLHDPEALVLYLSLLEQQEKFDAAVEVLSGDLGSLIGIQEDKLRIQGRLLARACNYSAATEIFERVLVSCPDDWEVFLCYLGCLLEDDLNWLKMDATMQICSPSFDDNGACKANHLSNDEFNSRISSAVSLVQRLQTDCNGGFVRGAFLANIEIERRCRLCGTKHDDNFVEALLTYFYRFGHLSCFASDVENFLHLLTLEEKDKFLEKLMKTLESPPASPLKALDQAISIFKVHESLGVMFSLPLTAILAHTDIRIFIGGNYGFGIWANHQKSPERYCMLEVKNILVETVSHHILPQMLNSPLWSETGDLLSDYLKFMDDHLRESADLTSVAYRHRNYSKVIEFVQFKERLGHSSRLLTARLDVPILQLKQKANSLEEVECIFENLNCGSKLLEMSNEDKMKILTFNEDFHARPWWSPTPNINYLADNFEEGFPWLKEKLISPISLKGNVGNGSLHDADAIKEIKSLLEKYARNIGLSFDDAMSLLLAIFKGQKPLKDLGPDIISWLNFTVFVNAWNLCCHQLESPRKDSSMNSWSVVDYMLRSCISEQLTHPETVLAVPGSNLPVLVQLVAEPLAWHILVIQSCIRSMLPAGKKKKKTGLVDSLNSSYAHAVCDSVQCLISVLQDIGKWVSNQIRKSEDQDVDRLLSHLQRSSSQEELGSILSILEASESMSVSEVGERISAALQSWSAATVCRKISAAQHSLLSQFLSICESKLKLLYSINKSI</sequence>
<reference evidence="3 4" key="1">
    <citation type="submission" date="2020-08" db="EMBL/GenBank/DDBJ databases">
        <title>Plant Genome Project.</title>
        <authorList>
            <person name="Zhang R.-G."/>
        </authorList>
    </citation>
    <scope>NUCLEOTIDE SEQUENCE [LARGE SCALE GENOMIC DNA]</scope>
    <source>
        <tissue evidence="3">Rhizome</tissue>
    </source>
</reference>
<dbReference type="PANTHER" id="PTHR22767:SF3">
    <property type="entry name" value="N-ALPHA-ACETYLTRANSFERASE 25, NATB AUXILIARY SUBUNIT"/>
    <property type="match status" value="1"/>
</dbReference>
<dbReference type="EMBL" id="JACMSC010000013">
    <property type="protein sequence ID" value="KAG6494170.1"/>
    <property type="molecule type" value="Genomic_DNA"/>
</dbReference>
<protein>
    <submittedName>
        <fullName evidence="3">Uncharacterized protein</fullName>
    </submittedName>
</protein>
<organism evidence="3 4">
    <name type="scientific">Zingiber officinale</name>
    <name type="common">Ginger</name>
    <name type="synonym">Amomum zingiber</name>
    <dbReference type="NCBI Taxonomy" id="94328"/>
    <lineage>
        <taxon>Eukaryota</taxon>
        <taxon>Viridiplantae</taxon>
        <taxon>Streptophyta</taxon>
        <taxon>Embryophyta</taxon>
        <taxon>Tracheophyta</taxon>
        <taxon>Spermatophyta</taxon>
        <taxon>Magnoliopsida</taxon>
        <taxon>Liliopsida</taxon>
        <taxon>Zingiberales</taxon>
        <taxon>Zingiberaceae</taxon>
        <taxon>Zingiber</taxon>
    </lineage>
</organism>
<comment type="caution">
    <text evidence="3">The sequence shown here is derived from an EMBL/GenBank/DDBJ whole genome shotgun (WGS) entry which is preliminary data.</text>
</comment>
<dbReference type="Proteomes" id="UP000734854">
    <property type="component" value="Unassembled WGS sequence"/>
</dbReference>
<evidence type="ECO:0000256" key="2">
    <source>
        <dbReference type="SAM" id="SignalP"/>
    </source>
</evidence>
<name>A0A8J5G8W0_ZINOF</name>
<dbReference type="InterPro" id="IPR019183">
    <property type="entry name" value="NAA25_NatB_aux_su"/>
</dbReference>
<evidence type="ECO:0000313" key="3">
    <source>
        <dbReference type="EMBL" id="KAG6494170.1"/>
    </source>
</evidence>
<dbReference type="Pfam" id="PF09797">
    <property type="entry name" value="NatB_MDM20"/>
    <property type="match status" value="2"/>
</dbReference>
<accession>A0A8J5G8W0</accession>
<dbReference type="AlphaFoldDB" id="A0A8J5G8W0"/>
<feature type="chain" id="PRO_5035239417" evidence="2">
    <location>
        <begin position="21"/>
        <end position="790"/>
    </location>
</feature>
<dbReference type="PANTHER" id="PTHR22767">
    <property type="entry name" value="N-TERMINAL ACETYLTRANSFERASE-RELATED"/>
    <property type="match status" value="1"/>
</dbReference>
<evidence type="ECO:0000256" key="1">
    <source>
        <dbReference type="ARBA" id="ARBA00006298"/>
    </source>
</evidence>
<gene>
    <name evidence="3" type="ORF">ZIOFF_049189</name>
</gene>